<dbReference type="RefSeq" id="WP_130422252.1">
    <property type="nucleotide sequence ID" value="NZ_SHKW01000001.1"/>
</dbReference>
<reference evidence="1 2" key="1">
    <citation type="submission" date="2019-02" db="EMBL/GenBank/DDBJ databases">
        <title>Genomic Encyclopedia of Archaeal and Bacterial Type Strains, Phase II (KMG-II): from individual species to whole genera.</title>
        <authorList>
            <person name="Goeker M."/>
        </authorList>
    </citation>
    <scope>NUCLEOTIDE SEQUENCE [LARGE SCALE GENOMIC DNA]</scope>
    <source>
        <strain evidence="1 2">DSM 18101</strain>
    </source>
</reference>
<name>A0A4Q7Z0A8_9BACT</name>
<accession>A0A4Q7Z0A8</accession>
<protein>
    <submittedName>
        <fullName evidence="1">Uncharacterized protein</fullName>
    </submittedName>
</protein>
<sequence>MECVNTIEELVEAERAHLVLELSDVTLADDDAAAFLAACESTVSNSGTPRLSLWVRLQRTGQPYAVSLPTPVPIEYSITD</sequence>
<keyword evidence="2" id="KW-1185">Reference proteome</keyword>
<dbReference type="Proteomes" id="UP000292958">
    <property type="component" value="Unassembled WGS sequence"/>
</dbReference>
<evidence type="ECO:0000313" key="1">
    <source>
        <dbReference type="EMBL" id="RZU43580.1"/>
    </source>
</evidence>
<evidence type="ECO:0000313" key="2">
    <source>
        <dbReference type="Proteomes" id="UP000292958"/>
    </source>
</evidence>
<dbReference type="AlphaFoldDB" id="A0A4Q7Z0A8"/>
<dbReference type="EMBL" id="SHKW01000001">
    <property type="protein sequence ID" value="RZU43580.1"/>
    <property type="molecule type" value="Genomic_DNA"/>
</dbReference>
<proteinExistence type="predicted"/>
<comment type="caution">
    <text evidence="1">The sequence shown here is derived from an EMBL/GenBank/DDBJ whole genome shotgun (WGS) entry which is preliminary data.</text>
</comment>
<organism evidence="1 2">
    <name type="scientific">Edaphobacter modestus</name>
    <dbReference type="NCBI Taxonomy" id="388466"/>
    <lineage>
        <taxon>Bacteria</taxon>
        <taxon>Pseudomonadati</taxon>
        <taxon>Acidobacteriota</taxon>
        <taxon>Terriglobia</taxon>
        <taxon>Terriglobales</taxon>
        <taxon>Acidobacteriaceae</taxon>
        <taxon>Edaphobacter</taxon>
    </lineage>
</organism>
<gene>
    <name evidence="1" type="ORF">BDD14_5255</name>
</gene>